<reference evidence="3" key="1">
    <citation type="submission" date="2022-07" db="EMBL/GenBank/DDBJ databases">
        <title>Phylogenomic reconstructions and comparative analyses of Kickxellomycotina fungi.</title>
        <authorList>
            <person name="Reynolds N.K."/>
            <person name="Stajich J.E."/>
            <person name="Barry K."/>
            <person name="Grigoriev I.V."/>
            <person name="Crous P."/>
            <person name="Smith M.E."/>
        </authorList>
    </citation>
    <scope>NUCLEOTIDE SEQUENCE</scope>
    <source>
        <strain evidence="3">NRRL 1565</strain>
    </source>
</reference>
<dbReference type="OrthoDB" id="5584746at2759"/>
<evidence type="ECO:0000256" key="2">
    <source>
        <dbReference type="SAM" id="Phobius"/>
    </source>
</evidence>
<sequence length="113" mass="12024">MVQGRPADISGISINAEDADGGLESASAGTEMVGGPGNEVEPIPQSKSKCTVGCGVGIGVGCLAAIILIVFVFIMTRRHKRRLQTIWQHRRWLATQKELPDKPVPAPPPPTKN</sequence>
<dbReference type="EMBL" id="JANBUO010000485">
    <property type="protein sequence ID" value="KAJ2803770.1"/>
    <property type="molecule type" value="Genomic_DNA"/>
</dbReference>
<evidence type="ECO:0000313" key="4">
    <source>
        <dbReference type="Proteomes" id="UP001140094"/>
    </source>
</evidence>
<proteinExistence type="predicted"/>
<keyword evidence="2" id="KW-1133">Transmembrane helix</keyword>
<protein>
    <submittedName>
        <fullName evidence="3">Uncharacterized protein</fullName>
    </submittedName>
</protein>
<keyword evidence="2" id="KW-0812">Transmembrane</keyword>
<name>A0A9W8LUC3_9FUNG</name>
<gene>
    <name evidence="3" type="ORF">H4R20_002760</name>
</gene>
<dbReference type="Proteomes" id="UP001140094">
    <property type="component" value="Unassembled WGS sequence"/>
</dbReference>
<feature type="region of interest" description="Disordered" evidence="1">
    <location>
        <begin position="1"/>
        <end position="44"/>
    </location>
</feature>
<evidence type="ECO:0000313" key="3">
    <source>
        <dbReference type="EMBL" id="KAJ2803770.1"/>
    </source>
</evidence>
<feature type="compositionally biased region" description="Pro residues" evidence="1">
    <location>
        <begin position="102"/>
        <end position="113"/>
    </location>
</feature>
<keyword evidence="2" id="KW-0472">Membrane</keyword>
<keyword evidence="4" id="KW-1185">Reference proteome</keyword>
<organism evidence="3 4">
    <name type="scientific">Coemansia guatemalensis</name>
    <dbReference type="NCBI Taxonomy" id="2761395"/>
    <lineage>
        <taxon>Eukaryota</taxon>
        <taxon>Fungi</taxon>
        <taxon>Fungi incertae sedis</taxon>
        <taxon>Zoopagomycota</taxon>
        <taxon>Kickxellomycotina</taxon>
        <taxon>Kickxellomycetes</taxon>
        <taxon>Kickxellales</taxon>
        <taxon>Kickxellaceae</taxon>
        <taxon>Coemansia</taxon>
    </lineage>
</organism>
<feature type="transmembrane region" description="Helical" evidence="2">
    <location>
        <begin position="56"/>
        <end position="75"/>
    </location>
</feature>
<evidence type="ECO:0000256" key="1">
    <source>
        <dbReference type="SAM" id="MobiDB-lite"/>
    </source>
</evidence>
<comment type="caution">
    <text evidence="3">The sequence shown here is derived from an EMBL/GenBank/DDBJ whole genome shotgun (WGS) entry which is preliminary data.</text>
</comment>
<dbReference type="AlphaFoldDB" id="A0A9W8LUC3"/>
<feature type="region of interest" description="Disordered" evidence="1">
    <location>
        <begin position="94"/>
        <end position="113"/>
    </location>
</feature>
<accession>A0A9W8LUC3</accession>